<proteinExistence type="predicted"/>
<gene>
    <name evidence="2" type="ORF">J2Z77_006363</name>
</gene>
<evidence type="ECO:0000313" key="2">
    <source>
        <dbReference type="EMBL" id="MBP2040508.1"/>
    </source>
</evidence>
<comment type="caution">
    <text evidence="2">The sequence shown here is derived from an EMBL/GenBank/DDBJ whole genome shotgun (WGS) entry which is preliminary data.</text>
</comment>
<dbReference type="InterPro" id="IPR057170">
    <property type="entry name" value="DUF7848"/>
</dbReference>
<reference evidence="2 3" key="1">
    <citation type="submission" date="2021-03" db="EMBL/GenBank/DDBJ databases">
        <title>Genomic Encyclopedia of Type Strains, Phase IV (KMG-IV): sequencing the most valuable type-strain genomes for metagenomic binning, comparative biology and taxonomic classification.</title>
        <authorList>
            <person name="Goeker M."/>
        </authorList>
    </citation>
    <scope>NUCLEOTIDE SEQUENCE [LARGE SCALE GENOMIC DNA]</scope>
    <source>
        <strain evidence="2 3">DSM 40526</strain>
    </source>
</reference>
<dbReference type="Proteomes" id="UP001519310">
    <property type="component" value="Unassembled WGS sequence"/>
</dbReference>
<dbReference type="RefSeq" id="WP_397733098.1">
    <property type="nucleotide sequence ID" value="NZ_JAGGLQ010000017.1"/>
</dbReference>
<protein>
    <recommendedName>
        <fullName evidence="1">DUF7848 domain-containing protein</fullName>
    </recommendedName>
</protein>
<organism evidence="2 3">
    <name type="scientific">Streptomyces avidinii</name>
    <dbReference type="NCBI Taxonomy" id="1895"/>
    <lineage>
        <taxon>Bacteria</taxon>
        <taxon>Bacillati</taxon>
        <taxon>Actinomycetota</taxon>
        <taxon>Actinomycetes</taxon>
        <taxon>Kitasatosporales</taxon>
        <taxon>Streptomycetaceae</taxon>
        <taxon>Streptomyces</taxon>
    </lineage>
</organism>
<evidence type="ECO:0000259" key="1">
    <source>
        <dbReference type="Pfam" id="PF25232"/>
    </source>
</evidence>
<feature type="domain" description="DUF7848" evidence="1">
    <location>
        <begin position="1"/>
        <end position="77"/>
    </location>
</feature>
<sequence length="77" mass="8583">MLSPRAVLRYVAHTIQHAPEGGVTYEVFCTAYRCGAESGPQDEQGAAQDWALRHTGRTGHNLFRRVYTDHARVTPAE</sequence>
<accession>A0ABS4LEF5</accession>
<dbReference type="Pfam" id="PF25232">
    <property type="entry name" value="DUF7848"/>
    <property type="match status" value="1"/>
</dbReference>
<keyword evidence="3" id="KW-1185">Reference proteome</keyword>
<name>A0ABS4LEF5_STRAV</name>
<dbReference type="EMBL" id="JAGGLQ010000017">
    <property type="protein sequence ID" value="MBP2040508.1"/>
    <property type="molecule type" value="Genomic_DNA"/>
</dbReference>
<evidence type="ECO:0000313" key="3">
    <source>
        <dbReference type="Proteomes" id="UP001519310"/>
    </source>
</evidence>